<organism evidence="3 4">
    <name type="scientific">Neocallimastix californiae</name>
    <dbReference type="NCBI Taxonomy" id="1754190"/>
    <lineage>
        <taxon>Eukaryota</taxon>
        <taxon>Fungi</taxon>
        <taxon>Fungi incertae sedis</taxon>
        <taxon>Chytridiomycota</taxon>
        <taxon>Chytridiomycota incertae sedis</taxon>
        <taxon>Neocallimastigomycetes</taxon>
        <taxon>Neocallimastigales</taxon>
        <taxon>Neocallimastigaceae</taxon>
        <taxon>Neocallimastix</taxon>
    </lineage>
</organism>
<dbReference type="EMBL" id="MCOG01000169">
    <property type="protein sequence ID" value="ORY31464.1"/>
    <property type="molecule type" value="Genomic_DNA"/>
</dbReference>
<evidence type="ECO:0000313" key="3">
    <source>
        <dbReference type="EMBL" id="ORY31466.1"/>
    </source>
</evidence>
<accession>A0A1Y2B9U5</accession>
<gene>
    <name evidence="2" type="ORF">LY90DRAFT_340953</name>
    <name evidence="1" type="ORF">LY90DRAFT_343125</name>
    <name evidence="3" type="ORF">LY90DRAFT_345636</name>
</gene>
<keyword evidence="4" id="KW-1185">Reference proteome</keyword>
<feature type="non-terminal residue" evidence="3">
    <location>
        <position position="1"/>
    </location>
</feature>
<proteinExistence type="predicted"/>
<dbReference type="EMBL" id="MCOG01000169">
    <property type="protein sequence ID" value="ORY31466.1"/>
    <property type="molecule type" value="Genomic_DNA"/>
</dbReference>
<evidence type="ECO:0000313" key="1">
    <source>
        <dbReference type="EMBL" id="ORY31464.1"/>
    </source>
</evidence>
<name>A0A1Y2B9U5_9FUNG</name>
<dbReference type="Proteomes" id="UP000193920">
    <property type="component" value="Unassembled WGS sequence"/>
</dbReference>
<evidence type="ECO:0000313" key="4">
    <source>
        <dbReference type="Proteomes" id="UP000193920"/>
    </source>
</evidence>
<protein>
    <submittedName>
        <fullName evidence="3">Uncharacterized protein</fullName>
    </submittedName>
</protein>
<dbReference type="EMBL" id="MCOG01000169">
    <property type="protein sequence ID" value="ORY31465.1"/>
    <property type="molecule type" value="Genomic_DNA"/>
</dbReference>
<dbReference type="OrthoDB" id="2133745at2759"/>
<sequence length="83" mass="8412">SALAAVNGKCSSGNGVCVSTTSCSKSGGTYVSGKCPNDPSNIKCCNKKCSYNGKSGQCTFKSQCKGSSYSNLCPGGKDFICCI</sequence>
<dbReference type="AlphaFoldDB" id="A0A1Y2B9U5"/>
<reference evidence="3 4" key="1">
    <citation type="submission" date="2016-08" db="EMBL/GenBank/DDBJ databases">
        <title>A Parts List for Fungal Cellulosomes Revealed by Comparative Genomics.</title>
        <authorList>
            <consortium name="DOE Joint Genome Institute"/>
            <person name="Haitjema C.H."/>
            <person name="Gilmore S.P."/>
            <person name="Henske J.K."/>
            <person name="Solomon K.V."/>
            <person name="De Groot R."/>
            <person name="Kuo A."/>
            <person name="Mondo S.J."/>
            <person name="Salamov A.A."/>
            <person name="Labutti K."/>
            <person name="Zhao Z."/>
            <person name="Chiniquy J."/>
            <person name="Barry K."/>
            <person name="Brewer H.M."/>
            <person name="Purvine S.O."/>
            <person name="Wright A.T."/>
            <person name="Boxma B."/>
            <person name="Van Alen T."/>
            <person name="Hackstein J.H."/>
            <person name="Baker S.E."/>
            <person name="Grigoriev I.V."/>
            <person name="O'Malley M.A."/>
        </authorList>
    </citation>
    <scope>NUCLEOTIDE SEQUENCE [LARGE SCALE GENOMIC DNA]</scope>
    <source>
        <strain evidence="3 4">G1</strain>
    </source>
</reference>
<comment type="caution">
    <text evidence="3">The sequence shown here is derived from an EMBL/GenBank/DDBJ whole genome shotgun (WGS) entry which is preliminary data.</text>
</comment>
<evidence type="ECO:0000313" key="2">
    <source>
        <dbReference type="EMBL" id="ORY31465.1"/>
    </source>
</evidence>
<feature type="non-terminal residue" evidence="3">
    <location>
        <position position="83"/>
    </location>
</feature>